<evidence type="ECO:0000256" key="5">
    <source>
        <dbReference type="ARBA" id="ARBA00022777"/>
    </source>
</evidence>
<dbReference type="SUPFAM" id="SSF56112">
    <property type="entry name" value="Protein kinase-like (PK-like)"/>
    <property type="match status" value="1"/>
</dbReference>
<dbReference type="SMART" id="SM00028">
    <property type="entry name" value="TPR"/>
    <property type="match status" value="5"/>
</dbReference>
<dbReference type="InterPro" id="IPR011009">
    <property type="entry name" value="Kinase-like_dom_sf"/>
</dbReference>
<evidence type="ECO:0000313" key="10">
    <source>
        <dbReference type="Proteomes" id="UP000019151"/>
    </source>
</evidence>
<proteinExistence type="predicted"/>
<evidence type="ECO:0000259" key="8">
    <source>
        <dbReference type="PROSITE" id="PS50011"/>
    </source>
</evidence>
<protein>
    <recommendedName>
        <fullName evidence="1">non-specific serine/threonine protein kinase</fullName>
        <ecNumber evidence="1">2.7.11.1</ecNumber>
    </recommendedName>
</protein>
<dbReference type="InterPro" id="IPR000719">
    <property type="entry name" value="Prot_kinase_dom"/>
</dbReference>
<dbReference type="PROSITE" id="PS00108">
    <property type="entry name" value="PROTEIN_KINASE_ST"/>
    <property type="match status" value="1"/>
</dbReference>
<dbReference type="PANTHER" id="PTHR43289">
    <property type="entry name" value="MITOGEN-ACTIVATED PROTEIN KINASE KINASE KINASE 20-RELATED"/>
    <property type="match status" value="1"/>
</dbReference>
<dbReference type="Pfam" id="PF00069">
    <property type="entry name" value="Pkinase"/>
    <property type="match status" value="1"/>
</dbReference>
<accession>W0RS53</accession>
<evidence type="ECO:0000256" key="7">
    <source>
        <dbReference type="PROSITE-ProRule" id="PRU10141"/>
    </source>
</evidence>
<dbReference type="Gene3D" id="1.25.40.10">
    <property type="entry name" value="Tetratricopeptide repeat domain"/>
    <property type="match status" value="1"/>
</dbReference>
<evidence type="ECO:0000256" key="4">
    <source>
        <dbReference type="ARBA" id="ARBA00022741"/>
    </source>
</evidence>
<geneLocation type="plasmid" evidence="9 10">
    <name>1</name>
</geneLocation>
<keyword evidence="5 9" id="KW-0418">Kinase</keyword>
<dbReference type="OrthoDB" id="9797180at2"/>
<evidence type="ECO:0000256" key="2">
    <source>
        <dbReference type="ARBA" id="ARBA00022527"/>
    </source>
</evidence>
<sequence length="794" mass="83358">MTHLREQLQASLGTGYTIERELGGGGMSQVFVAEDTTLGRRVVVKVLPAALAAGVSIARFNREIALAARVQHPHVVPVLTAGQTGDGLPYYTMPYVEGESLRARLARGELPVADAVSVLRDVAKALDYAHGQGVTHRDIKPDNILLSRGSAVLTDFGVAKALSESAAGEGLTSVGVALGTPAYMAPEQAVADPHTDTRADIYALGVVAYEMLAGQPPFAGRNAQALLAAHATEAPVPLATLRPACPPVLAALVMRCLEKRPGDRPQTAGEILHALGTVPTADVAPTPAARPTPPRLAGRLPLALAALAALALVAGALARRAGAPVGDAIRSVAVLPFENTSGDTSYAYLEDGLADRVRDALSAAPALTVKARGSSRQLKGRDAREVGRALGVDAVVQGTVSRSRDRLHVTAELVRSATDAALWSRTLDGGADELPRMQDTIASDIAERLHVATATAPVTSARGTTNVDAYNSFLRGRYAADRLDWPHAIAHFRDAVARDPGFARAHGYLAIAYVNGPTLGAANVDSMNALASASARRALALDSTIAEAYAAQSLVLTAEMRFGDAVSPLAKALAFDSTNSDLLAGYGLALDQVGRVSDGLIWTRRAHDRDPLSGAATGIYGYALGLAGRYDAAVPMIRASLEIDPNNVLALQGVGVLYALVGRPDSAAVYLERAYHTAPGMFWRRANLVLADAMRGRRADAARQRALMEHEDLGNSPNFLRAVASIALGDTDKAMTALERSVAAKESLAGLVSLPCDPMFDSLKSDARFDALMRRVGARACPATAKWPIPRRTP</sequence>
<evidence type="ECO:0000313" key="9">
    <source>
        <dbReference type="EMBL" id="AHG92423.1"/>
    </source>
</evidence>
<keyword evidence="4 7" id="KW-0547">Nucleotide-binding</keyword>
<keyword evidence="9" id="KW-0614">Plasmid</keyword>
<dbReference type="CDD" id="cd14014">
    <property type="entry name" value="STKc_PknB_like"/>
    <property type="match status" value="1"/>
</dbReference>
<dbReference type="PROSITE" id="PS00107">
    <property type="entry name" value="PROTEIN_KINASE_ATP"/>
    <property type="match status" value="1"/>
</dbReference>
<gene>
    <name evidence="9" type="ORF">J421_4888</name>
</gene>
<evidence type="ECO:0000256" key="3">
    <source>
        <dbReference type="ARBA" id="ARBA00022679"/>
    </source>
</evidence>
<dbReference type="PROSITE" id="PS50011">
    <property type="entry name" value="PROTEIN_KINASE_DOM"/>
    <property type="match status" value="1"/>
</dbReference>
<keyword evidence="10" id="KW-1185">Reference proteome</keyword>
<feature type="binding site" evidence="7">
    <location>
        <position position="45"/>
    </location>
    <ligand>
        <name>ATP</name>
        <dbReference type="ChEBI" id="CHEBI:30616"/>
    </ligand>
</feature>
<dbReference type="AlphaFoldDB" id="W0RS53"/>
<dbReference type="EMBL" id="CP007129">
    <property type="protein sequence ID" value="AHG92423.1"/>
    <property type="molecule type" value="Genomic_DNA"/>
</dbReference>
<dbReference type="GO" id="GO:0004674">
    <property type="term" value="F:protein serine/threonine kinase activity"/>
    <property type="evidence" value="ECO:0007669"/>
    <property type="project" value="UniProtKB-KW"/>
</dbReference>
<organism evidence="9 10">
    <name type="scientific">Gemmatirosa kalamazoonensis</name>
    <dbReference type="NCBI Taxonomy" id="861299"/>
    <lineage>
        <taxon>Bacteria</taxon>
        <taxon>Pseudomonadati</taxon>
        <taxon>Gemmatimonadota</taxon>
        <taxon>Gemmatimonadia</taxon>
        <taxon>Gemmatimonadales</taxon>
        <taxon>Gemmatimonadaceae</taxon>
        <taxon>Gemmatirosa</taxon>
    </lineage>
</organism>
<dbReference type="Proteomes" id="UP000019151">
    <property type="component" value="Plasmid 1"/>
</dbReference>
<feature type="domain" description="Protein kinase" evidence="8">
    <location>
        <begin position="16"/>
        <end position="276"/>
    </location>
</feature>
<dbReference type="PANTHER" id="PTHR43289:SF6">
    <property type="entry name" value="SERINE_THREONINE-PROTEIN KINASE NEKL-3"/>
    <property type="match status" value="1"/>
</dbReference>
<dbReference type="InterPro" id="IPR011990">
    <property type="entry name" value="TPR-like_helical_dom_sf"/>
</dbReference>
<dbReference type="FunFam" id="1.10.510.10:FF:000021">
    <property type="entry name" value="Serine/threonine protein kinase"/>
    <property type="match status" value="1"/>
</dbReference>
<dbReference type="InterPro" id="IPR019734">
    <property type="entry name" value="TPR_rpt"/>
</dbReference>
<keyword evidence="2" id="KW-0723">Serine/threonine-protein kinase</keyword>
<dbReference type="Gene3D" id="3.30.200.20">
    <property type="entry name" value="Phosphorylase Kinase, domain 1"/>
    <property type="match status" value="1"/>
</dbReference>
<dbReference type="Pfam" id="PF13181">
    <property type="entry name" value="TPR_8"/>
    <property type="match status" value="1"/>
</dbReference>
<keyword evidence="3" id="KW-0808">Transferase</keyword>
<dbReference type="Gene3D" id="1.10.510.10">
    <property type="entry name" value="Transferase(Phosphotransferase) domain 1"/>
    <property type="match status" value="1"/>
</dbReference>
<dbReference type="GO" id="GO:0005524">
    <property type="term" value="F:ATP binding"/>
    <property type="evidence" value="ECO:0007669"/>
    <property type="project" value="UniProtKB-UniRule"/>
</dbReference>
<dbReference type="HOGENOM" id="CLU_013589_0_1_0"/>
<reference evidence="9 10" key="1">
    <citation type="journal article" date="2014" name="Genome Announc.">
        <title>Genome Sequence and Methylome of Soil Bacterium Gemmatirosa kalamazoonensis KBS708T, a Member of the Rarely Cultivated Gemmatimonadetes Phylum.</title>
        <authorList>
            <person name="Debruyn J.M."/>
            <person name="Radosevich M."/>
            <person name="Wommack K.E."/>
            <person name="Polson S.W."/>
            <person name="Hauser L.J."/>
            <person name="Fawaz M.N."/>
            <person name="Korlach J."/>
            <person name="Tsai Y.C."/>
        </authorList>
    </citation>
    <scope>NUCLEOTIDE SEQUENCE [LARGE SCALE GENOMIC DNA]</scope>
    <source>
        <strain evidence="9 10">KBS708</strain>
        <plasmid evidence="10">Plasmid 1</plasmid>
    </source>
</reference>
<dbReference type="KEGG" id="gba:J421_4888"/>
<evidence type="ECO:0000256" key="1">
    <source>
        <dbReference type="ARBA" id="ARBA00012513"/>
    </source>
</evidence>
<dbReference type="InterPro" id="IPR017441">
    <property type="entry name" value="Protein_kinase_ATP_BS"/>
</dbReference>
<dbReference type="Gene3D" id="3.40.50.10070">
    <property type="entry name" value="TolB, N-terminal domain"/>
    <property type="match status" value="1"/>
</dbReference>
<dbReference type="EC" id="2.7.11.1" evidence="1"/>
<dbReference type="SUPFAM" id="SSF48452">
    <property type="entry name" value="TPR-like"/>
    <property type="match status" value="1"/>
</dbReference>
<dbReference type="InterPro" id="IPR008271">
    <property type="entry name" value="Ser/Thr_kinase_AS"/>
</dbReference>
<evidence type="ECO:0000256" key="6">
    <source>
        <dbReference type="ARBA" id="ARBA00022840"/>
    </source>
</evidence>
<name>W0RS53_9BACT</name>
<dbReference type="RefSeq" id="WP_158508890.1">
    <property type="nucleotide sequence ID" value="NZ_CP007129.1"/>
</dbReference>
<dbReference type="InParanoid" id="W0RS53"/>
<keyword evidence="6 7" id="KW-0067">ATP-binding</keyword>
<dbReference type="SMART" id="SM00220">
    <property type="entry name" value="S_TKc"/>
    <property type="match status" value="1"/>
</dbReference>